<dbReference type="AlphaFoldDB" id="A0A6I4NUC1"/>
<dbReference type="Gene3D" id="3.40.710.10">
    <property type="entry name" value="DD-peptidase/beta-lactamase superfamily"/>
    <property type="match status" value="1"/>
</dbReference>
<dbReference type="PANTHER" id="PTHR43283">
    <property type="entry name" value="BETA-LACTAMASE-RELATED"/>
    <property type="match status" value="1"/>
</dbReference>
<feature type="domain" description="Beta-lactamase-related" evidence="1">
    <location>
        <begin position="11"/>
        <end position="385"/>
    </location>
</feature>
<organism evidence="2 3">
    <name type="scientific">Agromyces seonyuensis</name>
    <dbReference type="NCBI Taxonomy" id="2662446"/>
    <lineage>
        <taxon>Bacteria</taxon>
        <taxon>Bacillati</taxon>
        <taxon>Actinomycetota</taxon>
        <taxon>Actinomycetes</taxon>
        <taxon>Micrococcales</taxon>
        <taxon>Microbacteriaceae</taxon>
        <taxon>Agromyces</taxon>
    </lineage>
</organism>
<comment type="caution">
    <text evidence="2">The sequence shown here is derived from an EMBL/GenBank/DDBJ whole genome shotgun (WGS) entry which is preliminary data.</text>
</comment>
<dbReference type="InterPro" id="IPR050789">
    <property type="entry name" value="Diverse_Enzym_Activities"/>
</dbReference>
<gene>
    <name evidence="2" type="ORF">GB864_04605</name>
</gene>
<keyword evidence="3" id="KW-1185">Reference proteome</keyword>
<dbReference type="GO" id="GO:0016787">
    <property type="term" value="F:hydrolase activity"/>
    <property type="evidence" value="ECO:0007669"/>
    <property type="project" value="UniProtKB-KW"/>
</dbReference>
<name>A0A6I4NUC1_9MICO</name>
<accession>A0A6I4NUC1</accession>
<proteinExistence type="predicted"/>
<evidence type="ECO:0000313" key="2">
    <source>
        <dbReference type="EMBL" id="MWB97833.1"/>
    </source>
</evidence>
<protein>
    <submittedName>
        <fullName evidence="2">Serine hydrolase</fullName>
    </submittedName>
</protein>
<dbReference type="Pfam" id="PF00144">
    <property type="entry name" value="Beta-lactamase"/>
    <property type="match status" value="1"/>
</dbReference>
<dbReference type="SUPFAM" id="SSF56601">
    <property type="entry name" value="beta-lactamase/transpeptidase-like"/>
    <property type="match status" value="1"/>
</dbReference>
<dbReference type="InterPro" id="IPR001466">
    <property type="entry name" value="Beta-lactam-related"/>
</dbReference>
<evidence type="ECO:0000313" key="3">
    <source>
        <dbReference type="Proteomes" id="UP000438182"/>
    </source>
</evidence>
<sequence length="390" mass="42075">MDAAARADGIDAALSNAVRDGLVPGVAAAVTDRSGTIYEGAFGSRVLGRPEAMTPDSVVWLASMTKAITAVAAMQLVERGRLHLDEAASVMVPDLGAVQVLEGFDDEGMPRTRPPRRPVTLRHLLTHTAGFADEIWAADITRFRVARDVPPLISGLDAALATPLLFDPGDEWRYGIGIDWAGKMIEAASGQCLGHYLEEHVFGPIGMGSTAFRLTSDMRSRLAAVHQREAADVLAPQLEFEIPQDPEFEMGGGGLYSTARDYLGFVRMILDGGRAAGAQVLAPETVHAMSRNAIGRTRVRAMRSANPGYSLDAEFFPGVDKTWGLSFQINEQPAPTGRPAGGLMWAGLANTYFWIDRTSGIAGVFMTQILPFADPAALRLYYDFERAFYA</sequence>
<dbReference type="RefSeq" id="WP_160423175.1">
    <property type="nucleotide sequence ID" value="NZ_WSTA01000013.1"/>
</dbReference>
<dbReference type="EMBL" id="WSTA01000013">
    <property type="protein sequence ID" value="MWB97833.1"/>
    <property type="molecule type" value="Genomic_DNA"/>
</dbReference>
<dbReference type="PANTHER" id="PTHR43283:SF3">
    <property type="entry name" value="BETA-LACTAMASE FAMILY PROTEIN (AFU_ORTHOLOGUE AFUA_5G07500)"/>
    <property type="match status" value="1"/>
</dbReference>
<dbReference type="InterPro" id="IPR012338">
    <property type="entry name" value="Beta-lactam/transpept-like"/>
</dbReference>
<reference evidence="2 3" key="1">
    <citation type="submission" date="2019-12" db="EMBL/GenBank/DDBJ databases">
        <authorList>
            <person name="Kim Y.S."/>
        </authorList>
    </citation>
    <scope>NUCLEOTIDE SEQUENCE [LARGE SCALE GENOMIC DNA]</scope>
    <source>
        <strain evidence="2 3">MMS17-SY077</strain>
    </source>
</reference>
<dbReference type="Proteomes" id="UP000438182">
    <property type="component" value="Unassembled WGS sequence"/>
</dbReference>
<evidence type="ECO:0000259" key="1">
    <source>
        <dbReference type="Pfam" id="PF00144"/>
    </source>
</evidence>
<keyword evidence="2" id="KW-0378">Hydrolase</keyword>